<dbReference type="InterPro" id="IPR036102">
    <property type="entry name" value="OsmC/Ohrsf"/>
</dbReference>
<keyword evidence="2" id="KW-1185">Reference proteome</keyword>
<dbReference type="Proteomes" id="UP001464555">
    <property type="component" value="Unassembled WGS sequence"/>
</dbReference>
<dbReference type="InterPro" id="IPR015946">
    <property type="entry name" value="KH_dom-like_a/b"/>
</dbReference>
<dbReference type="PANTHER" id="PTHR42830:SF2">
    <property type="entry name" value="OSMC_OHR FAMILY PROTEIN"/>
    <property type="match status" value="1"/>
</dbReference>
<name>A0ABU9HUK1_9FLAO</name>
<proteinExistence type="predicted"/>
<comment type="caution">
    <text evidence="1">The sequence shown here is derived from an EMBL/GenBank/DDBJ whole genome shotgun (WGS) entry which is preliminary data.</text>
</comment>
<dbReference type="Gene3D" id="3.30.300.20">
    <property type="match status" value="1"/>
</dbReference>
<dbReference type="PANTHER" id="PTHR42830">
    <property type="entry name" value="OSMOTICALLY INDUCIBLE FAMILY PROTEIN"/>
    <property type="match status" value="1"/>
</dbReference>
<evidence type="ECO:0000313" key="1">
    <source>
        <dbReference type="EMBL" id="MEL1243825.1"/>
    </source>
</evidence>
<dbReference type="RefSeq" id="WP_341696143.1">
    <property type="nucleotide sequence ID" value="NZ_JBBYHR010000003.1"/>
</dbReference>
<evidence type="ECO:0000313" key="2">
    <source>
        <dbReference type="Proteomes" id="UP001464555"/>
    </source>
</evidence>
<dbReference type="InterPro" id="IPR003718">
    <property type="entry name" value="OsmC/Ohr_fam"/>
</dbReference>
<dbReference type="EMBL" id="JBBYHR010000003">
    <property type="protein sequence ID" value="MEL1243825.1"/>
    <property type="molecule type" value="Genomic_DNA"/>
</dbReference>
<dbReference type="SUPFAM" id="SSF82784">
    <property type="entry name" value="OsmC-like"/>
    <property type="match status" value="1"/>
</dbReference>
<reference evidence="1 2" key="1">
    <citation type="submission" date="2024-04" db="EMBL/GenBank/DDBJ databases">
        <title>Flavobacterium sp. DGU11 16S ribosomal RNA gene Genome sequencing and assembly.</title>
        <authorList>
            <person name="Park S."/>
        </authorList>
    </citation>
    <scope>NUCLEOTIDE SEQUENCE [LARGE SCALE GENOMIC DNA]</scope>
    <source>
        <strain evidence="1 2">DGU11</strain>
    </source>
</reference>
<gene>
    <name evidence="1" type="ORF">AAEO56_06085</name>
</gene>
<protein>
    <submittedName>
        <fullName evidence="1">OsmC family protein</fullName>
    </submittedName>
</protein>
<dbReference type="Pfam" id="PF02566">
    <property type="entry name" value="OsmC"/>
    <property type="match status" value="1"/>
</dbReference>
<sequence length="144" mass="16012">MKRHSYNISLQWEGERKGTLASPELPTSMMVATPPEFDKGIAGIWSPEHLFTGAIVSCYMTTFLAIAEHSKMEFKAFSCTAEGVLEKVDNKYLMTQINLKPVVTIASEEGRSKAERVMQKAEAACLISNSVKTEIIPHYTVLVQ</sequence>
<accession>A0ABU9HUK1</accession>
<dbReference type="InterPro" id="IPR052707">
    <property type="entry name" value="OsmC_Ohr_Peroxiredoxin"/>
</dbReference>
<organism evidence="1 2">
    <name type="scientific">Flavobacterium arundinis</name>
    <dbReference type="NCBI Taxonomy" id="3139143"/>
    <lineage>
        <taxon>Bacteria</taxon>
        <taxon>Pseudomonadati</taxon>
        <taxon>Bacteroidota</taxon>
        <taxon>Flavobacteriia</taxon>
        <taxon>Flavobacteriales</taxon>
        <taxon>Flavobacteriaceae</taxon>
        <taxon>Flavobacterium</taxon>
    </lineage>
</organism>